<feature type="domain" description="Ionotropic glutamate receptor L-glutamate and glycine-binding" evidence="15">
    <location>
        <begin position="15"/>
        <end position="74"/>
    </location>
</feature>
<evidence type="ECO:0000256" key="7">
    <source>
        <dbReference type="ARBA" id="ARBA00023065"/>
    </source>
</evidence>
<keyword evidence="7" id="KW-0406">Ion transport</keyword>
<reference evidence="16" key="1">
    <citation type="journal article" date="2020" name="G3 (Bethesda)">
        <title>High-Quality Assemblies for Three Invasive Social Wasps from the &lt;i&gt;Vespula&lt;/i&gt; Genus.</title>
        <authorList>
            <person name="Harrop T.W.R."/>
            <person name="Guhlin J."/>
            <person name="McLaughlin G.M."/>
            <person name="Permina E."/>
            <person name="Stockwell P."/>
            <person name="Gilligan J."/>
            <person name="Le Lec M.F."/>
            <person name="Gruber M.A.M."/>
            <person name="Quinn O."/>
            <person name="Lovegrove M."/>
            <person name="Duncan E.J."/>
            <person name="Remnant E.J."/>
            <person name="Van Eeckhoven J."/>
            <person name="Graham B."/>
            <person name="Knapp R.A."/>
            <person name="Langford K.W."/>
            <person name="Kronenberg Z."/>
            <person name="Press M.O."/>
            <person name="Eacker S.M."/>
            <person name="Wilson-Rankin E.E."/>
            <person name="Purcell J."/>
            <person name="Lester P.J."/>
            <person name="Dearden P.K."/>
        </authorList>
    </citation>
    <scope>NUCLEOTIDE SEQUENCE</scope>
    <source>
        <strain evidence="16">Marl-1</strain>
    </source>
</reference>
<dbReference type="AlphaFoldDB" id="A0A834K274"/>
<keyword evidence="12" id="KW-0407">Ion channel</keyword>
<evidence type="ECO:0000256" key="13">
    <source>
        <dbReference type="SAM" id="Phobius"/>
    </source>
</evidence>
<dbReference type="InterPro" id="IPR001320">
    <property type="entry name" value="Iontro_rcpt_C"/>
</dbReference>
<feature type="transmembrane region" description="Helical" evidence="13">
    <location>
        <begin position="151"/>
        <end position="175"/>
    </location>
</feature>
<dbReference type="EMBL" id="JACSEA010000006">
    <property type="protein sequence ID" value="KAF7398500.1"/>
    <property type="molecule type" value="Genomic_DNA"/>
</dbReference>
<dbReference type="Pfam" id="PF00060">
    <property type="entry name" value="Lig_chan"/>
    <property type="match status" value="1"/>
</dbReference>
<comment type="similarity">
    <text evidence="2">Belongs to the glutamate-gated ion channel (TC 1.A.10.1) family.</text>
</comment>
<feature type="transmembrane region" description="Helical" evidence="13">
    <location>
        <begin position="91"/>
        <end position="110"/>
    </location>
</feature>
<dbReference type="Gene3D" id="3.40.190.10">
    <property type="entry name" value="Periplasmic binding protein-like II"/>
    <property type="match status" value="1"/>
</dbReference>
<dbReference type="SUPFAM" id="SSF53850">
    <property type="entry name" value="Periplasmic binding protein-like II"/>
    <property type="match status" value="1"/>
</dbReference>
<name>A0A834K274_VESVU</name>
<organism evidence="16 17">
    <name type="scientific">Vespula vulgaris</name>
    <name type="common">Yellow jacket</name>
    <name type="synonym">Wasp</name>
    <dbReference type="NCBI Taxonomy" id="7454"/>
    <lineage>
        <taxon>Eukaryota</taxon>
        <taxon>Metazoa</taxon>
        <taxon>Ecdysozoa</taxon>
        <taxon>Arthropoda</taxon>
        <taxon>Hexapoda</taxon>
        <taxon>Insecta</taxon>
        <taxon>Pterygota</taxon>
        <taxon>Neoptera</taxon>
        <taxon>Endopterygota</taxon>
        <taxon>Hymenoptera</taxon>
        <taxon>Apocrita</taxon>
        <taxon>Aculeata</taxon>
        <taxon>Vespoidea</taxon>
        <taxon>Vespidae</taxon>
        <taxon>Vespinae</taxon>
        <taxon>Vespula</taxon>
    </lineage>
</organism>
<dbReference type="Proteomes" id="UP000614350">
    <property type="component" value="Unassembled WGS sequence"/>
</dbReference>
<dbReference type="Pfam" id="PF10613">
    <property type="entry name" value="Lig_chan-Glu_bd"/>
    <property type="match status" value="1"/>
</dbReference>
<comment type="subcellular location">
    <subcellularLocation>
        <location evidence="1">Cell membrane</location>
        <topology evidence="1">Multi-pass membrane protein</topology>
    </subcellularLocation>
</comment>
<dbReference type="GO" id="GO:0015276">
    <property type="term" value="F:ligand-gated monoatomic ion channel activity"/>
    <property type="evidence" value="ECO:0007669"/>
    <property type="project" value="InterPro"/>
</dbReference>
<evidence type="ECO:0000256" key="8">
    <source>
        <dbReference type="ARBA" id="ARBA00023136"/>
    </source>
</evidence>
<evidence type="ECO:0000256" key="4">
    <source>
        <dbReference type="ARBA" id="ARBA00022475"/>
    </source>
</evidence>
<evidence type="ECO:0000256" key="3">
    <source>
        <dbReference type="ARBA" id="ARBA00022448"/>
    </source>
</evidence>
<keyword evidence="8 13" id="KW-0472">Membrane</keyword>
<keyword evidence="6 13" id="KW-1133">Transmembrane helix</keyword>
<evidence type="ECO:0000256" key="12">
    <source>
        <dbReference type="ARBA" id="ARBA00023303"/>
    </source>
</evidence>
<evidence type="ECO:0000259" key="14">
    <source>
        <dbReference type="Pfam" id="PF00060"/>
    </source>
</evidence>
<feature type="domain" description="Ionotropic glutamate receptor C-terminal" evidence="14">
    <location>
        <begin position="91"/>
        <end position="250"/>
    </location>
</feature>
<evidence type="ECO:0000256" key="9">
    <source>
        <dbReference type="ARBA" id="ARBA00023170"/>
    </source>
</evidence>
<dbReference type="PANTHER" id="PTHR42643">
    <property type="entry name" value="IONOTROPIC RECEPTOR 20A-RELATED"/>
    <property type="match status" value="1"/>
</dbReference>
<keyword evidence="3" id="KW-0813">Transport</keyword>
<sequence length="403" mass="46451">MLRTKFFLLDSKFLEEYGTWNPTKKTWSGAVGELYAGRADISISDFSMTSARLNVVDFTLPLLLTKNSVYFRRPTIYAINWSSYFLTFSNYIWIAIFAILILASILLVFLKIKDGTDYNIGRLLSDNFLEIWGIFCQQGLADFPKRSSLKIAYFSVFLLAAVLLGAYSAALVSYLTSAVIILPFRSLESFVADGTYKFAVIRDSADYDLFANFEHPLSKNLMELMLKDEELPKNVLEGFRKICKDRKQVIYSSNEIQNTISLKIPCKIVSFETGFVDNLAIILSKDNPFTDIINFHLQKFIKNGMVNRLKGMKFEKNSNYVTQPKPVYITSVISLIFFVMIGIILSICILIIEKCVFFYKNKEDLIVKRMPLKKSLEFYVKRKKIINNIENYHANRKCARVKY</sequence>
<dbReference type="GO" id="GO:0050906">
    <property type="term" value="P:detection of stimulus involved in sensory perception"/>
    <property type="evidence" value="ECO:0007669"/>
    <property type="project" value="UniProtKB-ARBA"/>
</dbReference>
<keyword evidence="4" id="KW-1003">Cell membrane</keyword>
<evidence type="ECO:0000256" key="1">
    <source>
        <dbReference type="ARBA" id="ARBA00004651"/>
    </source>
</evidence>
<dbReference type="GO" id="GO:0005886">
    <property type="term" value="C:plasma membrane"/>
    <property type="evidence" value="ECO:0007669"/>
    <property type="project" value="UniProtKB-SubCell"/>
</dbReference>
<keyword evidence="5 13" id="KW-0812">Transmembrane</keyword>
<evidence type="ECO:0000313" key="16">
    <source>
        <dbReference type="EMBL" id="KAF7398500.1"/>
    </source>
</evidence>
<protein>
    <submittedName>
        <fullName evidence="16">Uncharacterized protein</fullName>
    </submittedName>
</protein>
<keyword evidence="9" id="KW-0675">Receptor</keyword>
<dbReference type="InterPro" id="IPR052192">
    <property type="entry name" value="Insect_Ionotropic_Sensory_Rcpt"/>
</dbReference>
<dbReference type="Gene3D" id="1.10.287.70">
    <property type="match status" value="1"/>
</dbReference>
<feature type="transmembrane region" description="Helical" evidence="13">
    <location>
        <begin position="327"/>
        <end position="352"/>
    </location>
</feature>
<evidence type="ECO:0000259" key="15">
    <source>
        <dbReference type="Pfam" id="PF10613"/>
    </source>
</evidence>
<evidence type="ECO:0000256" key="6">
    <source>
        <dbReference type="ARBA" id="ARBA00022989"/>
    </source>
</evidence>
<accession>A0A834K274</accession>
<evidence type="ECO:0000256" key="2">
    <source>
        <dbReference type="ARBA" id="ARBA00008685"/>
    </source>
</evidence>
<dbReference type="PANTHER" id="PTHR42643:SF24">
    <property type="entry name" value="IONOTROPIC RECEPTOR 60A"/>
    <property type="match status" value="1"/>
</dbReference>
<keyword evidence="10" id="KW-0325">Glycoprotein</keyword>
<evidence type="ECO:0000256" key="5">
    <source>
        <dbReference type="ARBA" id="ARBA00022692"/>
    </source>
</evidence>
<keyword evidence="17" id="KW-1185">Reference proteome</keyword>
<dbReference type="InterPro" id="IPR019594">
    <property type="entry name" value="Glu/Gly-bd"/>
</dbReference>
<proteinExistence type="inferred from homology"/>
<evidence type="ECO:0000313" key="17">
    <source>
        <dbReference type="Proteomes" id="UP000614350"/>
    </source>
</evidence>
<evidence type="ECO:0000256" key="11">
    <source>
        <dbReference type="ARBA" id="ARBA00023286"/>
    </source>
</evidence>
<gene>
    <name evidence="16" type="ORF">HZH66_006397</name>
</gene>
<comment type="caution">
    <text evidence="16">The sequence shown here is derived from an EMBL/GenBank/DDBJ whole genome shotgun (WGS) entry which is preliminary data.</text>
</comment>
<evidence type="ECO:0000256" key="10">
    <source>
        <dbReference type="ARBA" id="ARBA00023180"/>
    </source>
</evidence>
<keyword evidence="11" id="KW-1071">Ligand-gated ion channel</keyword>